<keyword evidence="2" id="KW-1185">Reference proteome</keyword>
<evidence type="ECO:0000313" key="1">
    <source>
        <dbReference type="EMBL" id="MFD2533120.1"/>
    </source>
</evidence>
<proteinExistence type="predicted"/>
<reference evidence="2" key="1">
    <citation type="journal article" date="2019" name="Int. J. Syst. Evol. Microbiol.">
        <title>The Global Catalogue of Microorganisms (GCM) 10K type strain sequencing project: providing services to taxonomists for standard genome sequencing and annotation.</title>
        <authorList>
            <consortium name="The Broad Institute Genomics Platform"/>
            <consortium name="The Broad Institute Genome Sequencing Center for Infectious Disease"/>
            <person name="Wu L."/>
            <person name="Ma J."/>
        </authorList>
    </citation>
    <scope>NUCLEOTIDE SEQUENCE [LARGE SCALE GENOMIC DNA]</scope>
    <source>
        <strain evidence="2">KCTC 52042</strain>
    </source>
</reference>
<accession>A0ABW5JLV1</accession>
<sequence length="77" mass="9195">MSKINWNDIEPILDQVLDVPKEKRKSFIEQKYRGQTELKEQIFEYLHSITESEGWLEGSDNYKDELLNGLTEVMIYQ</sequence>
<dbReference type="EMBL" id="JBHULI010000025">
    <property type="protein sequence ID" value="MFD2533120.1"/>
    <property type="molecule type" value="Genomic_DNA"/>
</dbReference>
<protein>
    <submittedName>
        <fullName evidence="1">Uncharacterized protein</fullName>
    </submittedName>
</protein>
<name>A0ABW5JLV1_9BACT</name>
<comment type="caution">
    <text evidence="1">The sequence shown here is derived from an EMBL/GenBank/DDBJ whole genome shotgun (WGS) entry which is preliminary data.</text>
</comment>
<gene>
    <name evidence="1" type="ORF">ACFSVN_11735</name>
</gene>
<organism evidence="1 2">
    <name type="scientific">Gracilimonas halophila</name>
    <dbReference type="NCBI Taxonomy" id="1834464"/>
    <lineage>
        <taxon>Bacteria</taxon>
        <taxon>Pseudomonadati</taxon>
        <taxon>Balneolota</taxon>
        <taxon>Balneolia</taxon>
        <taxon>Balneolales</taxon>
        <taxon>Balneolaceae</taxon>
        <taxon>Gracilimonas</taxon>
    </lineage>
</organism>
<evidence type="ECO:0000313" key="2">
    <source>
        <dbReference type="Proteomes" id="UP001597460"/>
    </source>
</evidence>
<dbReference type="Proteomes" id="UP001597460">
    <property type="component" value="Unassembled WGS sequence"/>
</dbReference>
<dbReference type="RefSeq" id="WP_390302832.1">
    <property type="nucleotide sequence ID" value="NZ_JBHULI010000025.1"/>
</dbReference>